<dbReference type="Proteomes" id="UP000008810">
    <property type="component" value="Chromosome 3"/>
</dbReference>
<feature type="non-terminal residue" evidence="2">
    <location>
        <position position="1"/>
    </location>
</feature>
<reference evidence="2 3" key="1">
    <citation type="journal article" date="2010" name="Nature">
        <title>Genome sequencing and analysis of the model grass Brachypodium distachyon.</title>
        <authorList>
            <consortium name="International Brachypodium Initiative"/>
        </authorList>
    </citation>
    <scope>NUCLEOTIDE SEQUENCE [LARGE SCALE GENOMIC DNA]</scope>
    <source>
        <strain evidence="2 3">Bd21</strain>
    </source>
</reference>
<organism evidence="2">
    <name type="scientific">Brachypodium distachyon</name>
    <name type="common">Purple false brome</name>
    <name type="synonym">Trachynia distachya</name>
    <dbReference type="NCBI Taxonomy" id="15368"/>
    <lineage>
        <taxon>Eukaryota</taxon>
        <taxon>Viridiplantae</taxon>
        <taxon>Streptophyta</taxon>
        <taxon>Embryophyta</taxon>
        <taxon>Tracheophyta</taxon>
        <taxon>Spermatophyta</taxon>
        <taxon>Magnoliopsida</taxon>
        <taxon>Liliopsida</taxon>
        <taxon>Poales</taxon>
        <taxon>Poaceae</taxon>
        <taxon>BOP clade</taxon>
        <taxon>Pooideae</taxon>
        <taxon>Stipodae</taxon>
        <taxon>Brachypodieae</taxon>
        <taxon>Brachypodium</taxon>
    </lineage>
</organism>
<reference evidence="2" key="2">
    <citation type="submission" date="2017-06" db="EMBL/GenBank/DDBJ databases">
        <title>WGS assembly of Brachypodium distachyon.</title>
        <authorList>
            <consortium name="The International Brachypodium Initiative"/>
            <person name="Lucas S."/>
            <person name="Harmon-Smith M."/>
            <person name="Lail K."/>
            <person name="Tice H."/>
            <person name="Grimwood J."/>
            <person name="Bruce D."/>
            <person name="Barry K."/>
            <person name="Shu S."/>
            <person name="Lindquist E."/>
            <person name="Wang M."/>
            <person name="Pitluck S."/>
            <person name="Vogel J.P."/>
            <person name="Garvin D.F."/>
            <person name="Mockler T.C."/>
            <person name="Schmutz J."/>
            <person name="Rokhsar D."/>
            <person name="Bevan M.W."/>
        </authorList>
    </citation>
    <scope>NUCLEOTIDE SEQUENCE</scope>
    <source>
        <strain evidence="2">Bd21</strain>
    </source>
</reference>
<reference evidence="3" key="3">
    <citation type="submission" date="2018-08" db="UniProtKB">
        <authorList>
            <consortium name="EnsemblPlants"/>
        </authorList>
    </citation>
    <scope>IDENTIFICATION</scope>
    <source>
        <strain evidence="3">cv. Bd21</strain>
    </source>
</reference>
<keyword evidence="4" id="KW-1185">Reference proteome</keyword>
<dbReference type="AlphaFoldDB" id="A0A0Q3I2U1"/>
<sequence length="112" mass="13022">EADRAIDLLPQHHPSDRIRRTSPPSSLPPRFPLCLLRAGGFLGARRFRSAGRGAPLRLSRSWTREVRVAGSTELRRQRLPLSPWRRRRVHRLYHAFKRGQSRQICSFNSSMK</sequence>
<evidence type="ECO:0000313" key="4">
    <source>
        <dbReference type="Proteomes" id="UP000008810"/>
    </source>
</evidence>
<proteinExistence type="predicted"/>
<evidence type="ECO:0000313" key="2">
    <source>
        <dbReference type="EMBL" id="KQJ94859.1"/>
    </source>
</evidence>
<protein>
    <submittedName>
        <fullName evidence="2 3">Uncharacterized protein</fullName>
    </submittedName>
</protein>
<dbReference type="EMBL" id="CM000882">
    <property type="protein sequence ID" value="KQJ94859.1"/>
    <property type="molecule type" value="Genomic_DNA"/>
</dbReference>
<gene>
    <name evidence="2" type="ORF">BRADI_3g13675v3</name>
</gene>
<feature type="region of interest" description="Disordered" evidence="1">
    <location>
        <begin position="1"/>
        <end position="27"/>
    </location>
</feature>
<dbReference type="Gramene" id="KQJ94859">
    <property type="protein sequence ID" value="KQJ94859"/>
    <property type="gene ID" value="BRADI_3g13675v3"/>
</dbReference>
<name>A0A0Q3I2U1_BRADI</name>
<dbReference type="InParanoid" id="A0A0Q3I2U1"/>
<evidence type="ECO:0000313" key="3">
    <source>
        <dbReference type="EnsemblPlants" id="KQJ94859"/>
    </source>
</evidence>
<accession>A0A0Q3I2U1</accession>
<dbReference type="EnsemblPlants" id="KQJ94859">
    <property type="protein sequence ID" value="KQJ94859"/>
    <property type="gene ID" value="BRADI_3g13675v3"/>
</dbReference>
<evidence type="ECO:0000256" key="1">
    <source>
        <dbReference type="SAM" id="MobiDB-lite"/>
    </source>
</evidence>